<organism evidence="1 2">
    <name type="scientific">Rehmannia glutinosa</name>
    <name type="common">Chinese foxglove</name>
    <dbReference type="NCBI Taxonomy" id="99300"/>
    <lineage>
        <taxon>Eukaryota</taxon>
        <taxon>Viridiplantae</taxon>
        <taxon>Streptophyta</taxon>
        <taxon>Embryophyta</taxon>
        <taxon>Tracheophyta</taxon>
        <taxon>Spermatophyta</taxon>
        <taxon>Magnoliopsida</taxon>
        <taxon>eudicotyledons</taxon>
        <taxon>Gunneridae</taxon>
        <taxon>Pentapetalae</taxon>
        <taxon>asterids</taxon>
        <taxon>lamiids</taxon>
        <taxon>Lamiales</taxon>
        <taxon>Orobanchaceae</taxon>
        <taxon>Rehmannieae</taxon>
        <taxon>Rehmannia</taxon>
    </lineage>
</organism>
<dbReference type="InterPro" id="IPR043502">
    <property type="entry name" value="DNA/RNA_pol_sf"/>
</dbReference>
<dbReference type="PANTHER" id="PTHR11439">
    <property type="entry name" value="GAG-POL-RELATED RETROTRANSPOSON"/>
    <property type="match status" value="1"/>
</dbReference>
<name>A0ABR0WNB5_REHGL</name>
<dbReference type="EMBL" id="JABTTQ020000009">
    <property type="protein sequence ID" value="KAK6149031.1"/>
    <property type="molecule type" value="Genomic_DNA"/>
</dbReference>
<dbReference type="CDD" id="cd09272">
    <property type="entry name" value="RNase_HI_RT_Ty1"/>
    <property type="match status" value="1"/>
</dbReference>
<comment type="caution">
    <text evidence="1">The sequence shown here is derived from an EMBL/GenBank/DDBJ whole genome shotgun (WGS) entry which is preliminary data.</text>
</comment>
<dbReference type="SUPFAM" id="SSF56672">
    <property type="entry name" value="DNA/RNA polymerases"/>
    <property type="match status" value="1"/>
</dbReference>
<reference evidence="1 2" key="1">
    <citation type="journal article" date="2021" name="Comput. Struct. Biotechnol. J.">
        <title>De novo genome assembly of the potent medicinal plant Rehmannia glutinosa using nanopore technology.</title>
        <authorList>
            <person name="Ma L."/>
            <person name="Dong C."/>
            <person name="Song C."/>
            <person name="Wang X."/>
            <person name="Zheng X."/>
            <person name="Niu Y."/>
            <person name="Chen S."/>
            <person name="Feng W."/>
        </authorList>
    </citation>
    <scope>NUCLEOTIDE SEQUENCE [LARGE SCALE GENOMIC DNA]</scope>
    <source>
        <strain evidence="1">DH-2019</strain>
    </source>
</reference>
<dbReference type="PANTHER" id="PTHR11439:SF467">
    <property type="entry name" value="INTEGRASE CATALYTIC DOMAIN-CONTAINING PROTEIN"/>
    <property type="match status" value="1"/>
</dbReference>
<sequence>MDHCKPCPTPCIPSVKLSLQDNTDFDQPHLYRSTVGALQYLAMTRPDISFSVNKLSQFLHAPTSNHWKACKRVLRYLSGTMDFGIAFKSASRLHLEGYADANWASCIDDRKSTSGYCVFLGPNIIAWSSRKQSVIARSSTESEYRSLALATTELTWIRSDEPTKLHANNTSAIQIVANPMYHERAKHIEVDCHLIRDAYNRHIITLPHISSGLQIADILTKSVIRQHHNLFVSKLLLVDSSASI</sequence>
<proteinExistence type="predicted"/>
<keyword evidence="2" id="KW-1185">Reference proteome</keyword>
<evidence type="ECO:0000313" key="1">
    <source>
        <dbReference type="EMBL" id="KAK6149031.1"/>
    </source>
</evidence>
<accession>A0ABR0WNB5</accession>
<dbReference type="Proteomes" id="UP001318860">
    <property type="component" value="Unassembled WGS sequence"/>
</dbReference>
<evidence type="ECO:0000313" key="2">
    <source>
        <dbReference type="Proteomes" id="UP001318860"/>
    </source>
</evidence>
<gene>
    <name evidence="1" type="ORF">DH2020_016556</name>
</gene>
<protein>
    <submittedName>
        <fullName evidence="1">Uncharacterized protein</fullName>
    </submittedName>
</protein>